<protein>
    <submittedName>
        <fullName evidence="1">Alkyl hydroperoxide reductase/ Thiol specific antioxidant/ Mal allergen</fullName>
    </submittedName>
</protein>
<gene>
    <name evidence="1" type="ORF">B1B_16594</name>
</gene>
<reference evidence="1" key="2">
    <citation type="journal article" date="2014" name="ISME J.">
        <title>Microbial stratification in low pH oxic and suboxic macroscopic growths along an acid mine drainage.</title>
        <authorList>
            <person name="Mendez-Garcia C."/>
            <person name="Mesa V."/>
            <person name="Sprenger R.R."/>
            <person name="Richter M."/>
            <person name="Diez M.S."/>
            <person name="Solano J."/>
            <person name="Bargiela R."/>
            <person name="Golyshina O.V."/>
            <person name="Manteca A."/>
            <person name="Ramos J.L."/>
            <person name="Gallego J.R."/>
            <person name="Llorente I."/>
            <person name="Martins Dos Santos V.A."/>
            <person name="Jensen O.N."/>
            <person name="Pelaez A.I."/>
            <person name="Sanchez J."/>
            <person name="Ferrer M."/>
        </authorList>
    </citation>
    <scope>NUCLEOTIDE SEQUENCE</scope>
</reference>
<dbReference type="InterPro" id="IPR036249">
    <property type="entry name" value="Thioredoxin-like_sf"/>
</dbReference>
<reference evidence="1" key="1">
    <citation type="submission" date="2013-08" db="EMBL/GenBank/DDBJ databases">
        <authorList>
            <person name="Mendez C."/>
            <person name="Richter M."/>
            <person name="Ferrer M."/>
            <person name="Sanchez J."/>
        </authorList>
    </citation>
    <scope>NUCLEOTIDE SEQUENCE</scope>
</reference>
<sequence length="122" mass="12768">RGDPLVLWWVATWCSSCTYSTQLFAQSYYSQYHSAGVTLLEIESYNDLGQSGPSLSSFASSNGYSGQAGWVFGTGSASGTSSYNPSGYLDYYYAINAQGTIVAEGADLAGSFSSALQAATGS</sequence>
<comment type="caution">
    <text evidence="1">The sequence shown here is derived from an EMBL/GenBank/DDBJ whole genome shotgun (WGS) entry which is preliminary data.</text>
</comment>
<name>T0YW98_9ZZZZ</name>
<dbReference type="EMBL" id="AUZY01011047">
    <property type="protein sequence ID" value="EQD36222.1"/>
    <property type="molecule type" value="Genomic_DNA"/>
</dbReference>
<dbReference type="AlphaFoldDB" id="T0YW98"/>
<evidence type="ECO:0000313" key="1">
    <source>
        <dbReference type="EMBL" id="EQD36222.1"/>
    </source>
</evidence>
<organism evidence="1">
    <name type="scientific">mine drainage metagenome</name>
    <dbReference type="NCBI Taxonomy" id="410659"/>
    <lineage>
        <taxon>unclassified sequences</taxon>
        <taxon>metagenomes</taxon>
        <taxon>ecological metagenomes</taxon>
    </lineage>
</organism>
<dbReference type="Gene3D" id="3.40.30.10">
    <property type="entry name" value="Glutaredoxin"/>
    <property type="match status" value="1"/>
</dbReference>
<dbReference type="SUPFAM" id="SSF52833">
    <property type="entry name" value="Thioredoxin-like"/>
    <property type="match status" value="1"/>
</dbReference>
<proteinExistence type="predicted"/>
<feature type="non-terminal residue" evidence="1">
    <location>
        <position position="1"/>
    </location>
</feature>
<accession>T0YW98</accession>